<dbReference type="InterPro" id="IPR050296">
    <property type="entry name" value="Antp_homeobox"/>
</dbReference>
<dbReference type="PROSITE" id="PS50071">
    <property type="entry name" value="HOMEOBOX_2"/>
    <property type="match status" value="1"/>
</dbReference>
<feature type="compositionally biased region" description="Gly residues" evidence="9">
    <location>
        <begin position="309"/>
        <end position="318"/>
    </location>
</feature>
<keyword evidence="6 7" id="KW-0539">Nucleus</keyword>
<evidence type="ECO:0000313" key="12">
    <source>
        <dbReference type="Proteomes" id="UP000594260"/>
    </source>
</evidence>
<dbReference type="Pfam" id="PF00046">
    <property type="entry name" value="Homeodomain"/>
    <property type="match status" value="1"/>
</dbReference>
<dbReference type="GeneID" id="111251227"/>
<dbReference type="PROSITE" id="PS00032">
    <property type="entry name" value="ANTENNAPEDIA"/>
    <property type="match status" value="1"/>
</dbReference>
<organism evidence="11 12">
    <name type="scientific">Varroa destructor</name>
    <name type="common">Honeybee mite</name>
    <dbReference type="NCBI Taxonomy" id="109461"/>
    <lineage>
        <taxon>Eukaryota</taxon>
        <taxon>Metazoa</taxon>
        <taxon>Ecdysozoa</taxon>
        <taxon>Arthropoda</taxon>
        <taxon>Chelicerata</taxon>
        <taxon>Arachnida</taxon>
        <taxon>Acari</taxon>
        <taxon>Parasitiformes</taxon>
        <taxon>Mesostigmata</taxon>
        <taxon>Gamasina</taxon>
        <taxon>Dermanyssoidea</taxon>
        <taxon>Varroidae</taxon>
        <taxon>Varroa</taxon>
    </lineage>
</organism>
<dbReference type="GO" id="GO:0005634">
    <property type="term" value="C:nucleus"/>
    <property type="evidence" value="ECO:0007669"/>
    <property type="project" value="UniProtKB-SubCell"/>
</dbReference>
<evidence type="ECO:0000256" key="2">
    <source>
        <dbReference type="ARBA" id="ARBA00009107"/>
    </source>
</evidence>
<dbReference type="EnsemblMetazoa" id="XM_022807628">
    <property type="protein sequence ID" value="XP_022663363"/>
    <property type="gene ID" value="LOC111251227"/>
</dbReference>
<dbReference type="Gene3D" id="1.10.10.60">
    <property type="entry name" value="Homeodomain-like"/>
    <property type="match status" value="1"/>
</dbReference>
<feature type="compositionally biased region" description="Polar residues" evidence="9">
    <location>
        <begin position="58"/>
        <end position="78"/>
    </location>
</feature>
<dbReference type="PROSITE" id="PS00027">
    <property type="entry name" value="HOMEOBOX_1"/>
    <property type="match status" value="1"/>
</dbReference>
<keyword evidence="4 7" id="KW-0238">DNA-binding</keyword>
<dbReference type="GO" id="GO:0000981">
    <property type="term" value="F:DNA-binding transcription factor activity, RNA polymerase II-specific"/>
    <property type="evidence" value="ECO:0007669"/>
    <property type="project" value="InterPro"/>
</dbReference>
<dbReference type="InterPro" id="IPR009057">
    <property type="entry name" value="Homeodomain-like_sf"/>
</dbReference>
<dbReference type="GO" id="GO:0009952">
    <property type="term" value="P:anterior/posterior pattern specification"/>
    <property type="evidence" value="ECO:0007669"/>
    <property type="project" value="TreeGrafter"/>
</dbReference>
<dbReference type="EnsemblMetazoa" id="XM_022807621">
    <property type="protein sequence ID" value="XP_022663356"/>
    <property type="gene ID" value="LOC111251227"/>
</dbReference>
<evidence type="ECO:0000256" key="1">
    <source>
        <dbReference type="ARBA" id="ARBA00004123"/>
    </source>
</evidence>
<dbReference type="PANTHER" id="PTHR45659">
    <property type="entry name" value="HOMEOBOX PROTEIN HOX"/>
    <property type="match status" value="1"/>
</dbReference>
<dbReference type="InParanoid" id="A0A7M7KGR5"/>
<evidence type="ECO:0000259" key="10">
    <source>
        <dbReference type="PROSITE" id="PS50071"/>
    </source>
</evidence>
<dbReference type="Proteomes" id="UP000594260">
    <property type="component" value="Unplaced"/>
</dbReference>
<evidence type="ECO:0000256" key="3">
    <source>
        <dbReference type="ARBA" id="ARBA00022473"/>
    </source>
</evidence>
<evidence type="ECO:0000256" key="9">
    <source>
        <dbReference type="SAM" id="MobiDB-lite"/>
    </source>
</evidence>
<evidence type="ECO:0000256" key="5">
    <source>
        <dbReference type="ARBA" id="ARBA00023155"/>
    </source>
</evidence>
<reference evidence="11" key="1">
    <citation type="submission" date="2021-01" db="UniProtKB">
        <authorList>
            <consortium name="EnsemblMetazoa"/>
        </authorList>
    </citation>
    <scope>IDENTIFICATION</scope>
</reference>
<dbReference type="RefSeq" id="XP_022663356.1">
    <property type="nucleotide sequence ID" value="XM_022807621.1"/>
</dbReference>
<evidence type="ECO:0000313" key="11">
    <source>
        <dbReference type="EnsemblMetazoa" id="XP_022663356"/>
    </source>
</evidence>
<evidence type="ECO:0000256" key="7">
    <source>
        <dbReference type="PROSITE-ProRule" id="PRU00108"/>
    </source>
</evidence>
<evidence type="ECO:0000256" key="8">
    <source>
        <dbReference type="RuleBase" id="RU000682"/>
    </source>
</evidence>
<accession>A0A7M7KGR5</accession>
<dbReference type="OrthoDB" id="6159439at2759"/>
<dbReference type="SUPFAM" id="SSF46689">
    <property type="entry name" value="Homeodomain-like"/>
    <property type="match status" value="1"/>
</dbReference>
<feature type="domain" description="Homeobox" evidence="10">
    <location>
        <begin position="223"/>
        <end position="283"/>
    </location>
</feature>
<dbReference type="RefSeq" id="XP_022663363.1">
    <property type="nucleotide sequence ID" value="XM_022807628.1"/>
</dbReference>
<name>A0A7M7KGR5_VARDE</name>
<dbReference type="PANTHER" id="PTHR45659:SF4">
    <property type="entry name" value="HOMEOBOX PROTEIN ABDOMINAL-A"/>
    <property type="match status" value="1"/>
</dbReference>
<feature type="compositionally biased region" description="Polar residues" evidence="9">
    <location>
        <begin position="20"/>
        <end position="31"/>
    </location>
</feature>
<feature type="region of interest" description="Disordered" evidence="9">
    <location>
        <begin position="10"/>
        <end position="35"/>
    </location>
</feature>
<comment type="similarity">
    <text evidence="2">Belongs to the Antp homeobox family.</text>
</comment>
<evidence type="ECO:0000256" key="6">
    <source>
        <dbReference type="ARBA" id="ARBA00023242"/>
    </source>
</evidence>
<dbReference type="SMART" id="SM00389">
    <property type="entry name" value="HOX"/>
    <property type="match status" value="1"/>
</dbReference>
<keyword evidence="5 7" id="KW-0371">Homeobox</keyword>
<feature type="region of interest" description="Disordered" evidence="9">
    <location>
        <begin position="49"/>
        <end position="101"/>
    </location>
</feature>
<dbReference type="KEGG" id="vde:111251227"/>
<dbReference type="InterPro" id="IPR020479">
    <property type="entry name" value="HD_metazoa"/>
</dbReference>
<dbReference type="InterPro" id="IPR017970">
    <property type="entry name" value="Homeobox_CS"/>
</dbReference>
<feature type="region of interest" description="Disordered" evidence="9">
    <location>
        <begin position="297"/>
        <end position="318"/>
    </location>
</feature>
<comment type="subcellular location">
    <subcellularLocation>
        <location evidence="1 7 8">Nucleus</location>
    </subcellularLocation>
</comment>
<protein>
    <recommendedName>
        <fullName evidence="10">Homeobox domain-containing protein</fullName>
    </recommendedName>
</protein>
<dbReference type="AlphaFoldDB" id="A0A7M7KGR5"/>
<dbReference type="FunFam" id="1.10.10.60:FF:000193">
    <property type="entry name" value="Ultrabithorax, isoform C"/>
    <property type="match status" value="1"/>
</dbReference>
<dbReference type="GO" id="GO:0000978">
    <property type="term" value="F:RNA polymerase II cis-regulatory region sequence-specific DNA binding"/>
    <property type="evidence" value="ECO:0007669"/>
    <property type="project" value="TreeGrafter"/>
</dbReference>
<sequence>MNAYFESTAAPLGYFGNQGGQVSSSPTSQGDQYRGFNLLVPPYAAVGGSAVNGVASNPHSNQPSQPGTPQNNGVSTRPDSSERQSPPYETDKSSSYDYKASTVSATAQSPALNVNSINSTLSGGLDTQKNSFIKDIRPDIAALAGCYQTGGGGRLGSFDSNWAGATSGQAGSPGATSVAAATASAAAAAGPTPNFYPWMAIAGLNSYIARQQAGFPGFLGTSGLRRRGRQTYTRYQTLELEKEFHTNHYLTRRRRIEMAHALCLTERQIKIWFQNRRMKMKKEIQAIKELNEQERQAQAAKAASMGINSAGGSGQGTP</sequence>
<keyword evidence="3" id="KW-0217">Developmental protein</keyword>
<dbReference type="GO" id="GO:0000122">
    <property type="term" value="P:negative regulation of transcription by RNA polymerase II"/>
    <property type="evidence" value="ECO:0007669"/>
    <property type="project" value="TreeGrafter"/>
</dbReference>
<keyword evidence="12" id="KW-1185">Reference proteome</keyword>
<dbReference type="InterPro" id="IPR001827">
    <property type="entry name" value="Homeobox_Antennapedia_CS"/>
</dbReference>
<feature type="DNA-binding region" description="Homeobox" evidence="7">
    <location>
        <begin position="225"/>
        <end position="284"/>
    </location>
</feature>
<proteinExistence type="inferred from homology"/>
<dbReference type="CDD" id="cd00086">
    <property type="entry name" value="homeodomain"/>
    <property type="match status" value="1"/>
</dbReference>
<dbReference type="InterPro" id="IPR001356">
    <property type="entry name" value="HD"/>
</dbReference>
<evidence type="ECO:0000256" key="4">
    <source>
        <dbReference type="ARBA" id="ARBA00023125"/>
    </source>
</evidence>
<dbReference type="PRINTS" id="PR00024">
    <property type="entry name" value="HOMEOBOX"/>
</dbReference>